<feature type="domain" description="Fatty acid desaturase" evidence="5">
    <location>
        <begin position="69"/>
        <end position="301"/>
    </location>
</feature>
<dbReference type="Proteomes" id="UP000271624">
    <property type="component" value="Unassembled WGS sequence"/>
</dbReference>
<dbReference type="GO" id="GO:0016717">
    <property type="term" value="F:oxidoreductase activity, acting on paired donors, with oxidation of a pair of donors resulting in the reduction of molecular oxygen to two molecules of water"/>
    <property type="evidence" value="ECO:0007669"/>
    <property type="project" value="TreeGrafter"/>
</dbReference>
<evidence type="ECO:0000259" key="5">
    <source>
        <dbReference type="Pfam" id="PF00487"/>
    </source>
</evidence>
<comment type="caution">
    <text evidence="6">The sequence shown here is derived from an EMBL/GenBank/DDBJ whole genome shotgun (WGS) entry which is preliminary data.</text>
</comment>
<keyword evidence="4" id="KW-0812">Transmembrane</keyword>
<evidence type="ECO:0000313" key="7">
    <source>
        <dbReference type="Proteomes" id="UP000271624"/>
    </source>
</evidence>
<dbReference type="Pfam" id="PF00487">
    <property type="entry name" value="FA_desaturase"/>
    <property type="match status" value="1"/>
</dbReference>
<comment type="cofactor">
    <cofactor evidence="1">
        <name>Fe(2+)</name>
        <dbReference type="ChEBI" id="CHEBI:29033"/>
    </cofactor>
</comment>
<dbReference type="CDD" id="cd03510">
    <property type="entry name" value="Rhizobitoxine-FADS-like"/>
    <property type="match status" value="1"/>
</dbReference>
<dbReference type="GO" id="GO:0016020">
    <property type="term" value="C:membrane"/>
    <property type="evidence" value="ECO:0007669"/>
    <property type="project" value="TreeGrafter"/>
</dbReference>
<evidence type="ECO:0000256" key="3">
    <source>
        <dbReference type="ARBA" id="ARBA00023004"/>
    </source>
</evidence>
<dbReference type="RefSeq" id="WP_127086738.1">
    <property type="nucleotide sequence ID" value="NZ_RSCL01000036.1"/>
</dbReference>
<comment type="similarity">
    <text evidence="2">Belongs to the fatty acid desaturase type 2 family.</text>
</comment>
<keyword evidence="3" id="KW-0408">Iron</keyword>
<dbReference type="PANTHER" id="PTHR19353:SF19">
    <property type="entry name" value="DELTA(5) FATTY ACID DESATURASE C-RELATED"/>
    <property type="match status" value="1"/>
</dbReference>
<reference evidence="6" key="2">
    <citation type="journal article" date="2019" name="Genome Biol. Evol.">
        <title>Day and night: Metabolic profiles and evolutionary relationships of six axenic non-marine cyanobacteria.</title>
        <authorList>
            <person name="Will S.E."/>
            <person name="Henke P."/>
            <person name="Boedeker C."/>
            <person name="Huang S."/>
            <person name="Brinkmann H."/>
            <person name="Rohde M."/>
            <person name="Jarek M."/>
            <person name="Friedl T."/>
            <person name="Seufert S."/>
            <person name="Schumacher M."/>
            <person name="Overmann J."/>
            <person name="Neumann-Schaal M."/>
            <person name="Petersen J."/>
        </authorList>
    </citation>
    <scope>NUCLEOTIDE SEQUENCE [LARGE SCALE GENOMIC DNA]</scope>
    <source>
        <strain evidence="6">PCC 7102</strain>
    </source>
</reference>
<sequence>MNTIKLHQTITEESYPKRLKYKYKIYKFEHSIQQQIKTLAKLDNWHGILALLEDYSLIIISILITYYISWYFYPLAILIIGARQRALATLLHEAAHRTLAKNKHLNFALGTYFSGYLILQTFTGYKKSHVDNHHRYLGHPILDPDYYFHISEGLYSYINPMSFVKKYILMPLVLSKVPNYLYTLIQQRLLAKASQQKETLIMCLYILIITATLWNLNCQNMLILFWIIPYLTTFQIIGWFIELSEHYPLVGNNDIDIYMTRNRQSHWLEAFFLSIHNENYHLDHHLNPSTPFWNLAKAHQIRLQDKNYAALNKSAGGIFISANDLPSLIQTFIAKIKV</sequence>
<protein>
    <submittedName>
        <fullName evidence="6">Dihydrorhizobitoxine desaturase</fullName>
    </submittedName>
</protein>
<evidence type="ECO:0000256" key="1">
    <source>
        <dbReference type="ARBA" id="ARBA00001954"/>
    </source>
</evidence>
<dbReference type="EMBL" id="RSCL01000036">
    <property type="protein sequence ID" value="RUS96564.1"/>
    <property type="molecule type" value="Genomic_DNA"/>
</dbReference>
<evidence type="ECO:0000256" key="2">
    <source>
        <dbReference type="ARBA" id="ARBA00008749"/>
    </source>
</evidence>
<organism evidence="6 7">
    <name type="scientific">Dulcicalothrix desertica PCC 7102</name>
    <dbReference type="NCBI Taxonomy" id="232991"/>
    <lineage>
        <taxon>Bacteria</taxon>
        <taxon>Bacillati</taxon>
        <taxon>Cyanobacteriota</taxon>
        <taxon>Cyanophyceae</taxon>
        <taxon>Nostocales</taxon>
        <taxon>Calotrichaceae</taxon>
        <taxon>Dulcicalothrix</taxon>
    </lineage>
</organism>
<dbReference type="InterPro" id="IPR012171">
    <property type="entry name" value="Fatty_acid_desaturase"/>
</dbReference>
<feature type="transmembrane region" description="Helical" evidence="4">
    <location>
        <begin position="55"/>
        <end position="80"/>
    </location>
</feature>
<feature type="transmembrane region" description="Helical" evidence="4">
    <location>
        <begin position="199"/>
        <end position="216"/>
    </location>
</feature>
<evidence type="ECO:0000313" key="6">
    <source>
        <dbReference type="EMBL" id="RUS96564.1"/>
    </source>
</evidence>
<dbReference type="InterPro" id="IPR005804">
    <property type="entry name" value="FA_desaturase_dom"/>
</dbReference>
<keyword evidence="4" id="KW-0472">Membrane</keyword>
<proteinExistence type="inferred from homology"/>
<keyword evidence="7" id="KW-1185">Reference proteome</keyword>
<reference evidence="6" key="1">
    <citation type="submission" date="2018-12" db="EMBL/GenBank/DDBJ databases">
        <authorList>
            <person name="Will S."/>
            <person name="Neumann-Schaal M."/>
            <person name="Henke P."/>
        </authorList>
    </citation>
    <scope>NUCLEOTIDE SEQUENCE</scope>
    <source>
        <strain evidence="6">PCC 7102</strain>
    </source>
</reference>
<evidence type="ECO:0000256" key="4">
    <source>
        <dbReference type="SAM" id="Phobius"/>
    </source>
</evidence>
<accession>A0A433URT9</accession>
<dbReference type="AlphaFoldDB" id="A0A433URT9"/>
<dbReference type="OrthoDB" id="9792534at2"/>
<dbReference type="GO" id="GO:0008610">
    <property type="term" value="P:lipid biosynthetic process"/>
    <property type="evidence" value="ECO:0007669"/>
    <property type="project" value="UniProtKB-ARBA"/>
</dbReference>
<gene>
    <name evidence="6" type="primary">rtxC</name>
    <name evidence="6" type="ORF">DSM106972_087510</name>
</gene>
<keyword evidence="4" id="KW-1133">Transmembrane helix</keyword>
<dbReference type="PANTHER" id="PTHR19353">
    <property type="entry name" value="FATTY ACID DESATURASE 2"/>
    <property type="match status" value="1"/>
</dbReference>
<dbReference type="NCBIfam" id="NF041365">
    <property type="entry name" value="GntB_guanitoxin"/>
    <property type="match status" value="1"/>
</dbReference>
<feature type="transmembrane region" description="Helical" evidence="4">
    <location>
        <begin position="222"/>
        <end position="241"/>
    </location>
</feature>
<name>A0A433URT9_9CYAN</name>